<dbReference type="OrthoDB" id="94039at2759"/>
<keyword evidence="3" id="KW-1185">Reference proteome</keyword>
<accession>A0A2A9NML5</accession>
<organism evidence="2 3">
    <name type="scientific">Amanita thiersii Skay4041</name>
    <dbReference type="NCBI Taxonomy" id="703135"/>
    <lineage>
        <taxon>Eukaryota</taxon>
        <taxon>Fungi</taxon>
        <taxon>Dikarya</taxon>
        <taxon>Basidiomycota</taxon>
        <taxon>Agaricomycotina</taxon>
        <taxon>Agaricomycetes</taxon>
        <taxon>Agaricomycetidae</taxon>
        <taxon>Agaricales</taxon>
        <taxon>Pluteineae</taxon>
        <taxon>Amanitaceae</taxon>
        <taxon>Amanita</taxon>
    </lineage>
</organism>
<dbReference type="STRING" id="703135.A0A2A9NML5"/>
<proteinExistence type="predicted"/>
<dbReference type="Proteomes" id="UP000242287">
    <property type="component" value="Unassembled WGS sequence"/>
</dbReference>
<dbReference type="InterPro" id="IPR029058">
    <property type="entry name" value="AB_hydrolase_fold"/>
</dbReference>
<reference evidence="2 3" key="1">
    <citation type="submission" date="2014-02" db="EMBL/GenBank/DDBJ databases">
        <title>Transposable element dynamics among asymbiotic and ectomycorrhizal Amanita fungi.</title>
        <authorList>
            <consortium name="DOE Joint Genome Institute"/>
            <person name="Hess J."/>
            <person name="Skrede I."/>
            <person name="Wolfe B."/>
            <person name="LaButti K."/>
            <person name="Ohm R.A."/>
            <person name="Grigoriev I.V."/>
            <person name="Pringle A."/>
        </authorList>
    </citation>
    <scope>NUCLEOTIDE SEQUENCE [LARGE SCALE GENOMIC DNA]</scope>
    <source>
        <strain evidence="2 3">SKay4041</strain>
    </source>
</reference>
<dbReference type="Pfam" id="PF12697">
    <property type="entry name" value="Abhydrolase_6"/>
    <property type="match status" value="1"/>
</dbReference>
<feature type="domain" description="AB hydrolase-1" evidence="1">
    <location>
        <begin position="50"/>
        <end position="355"/>
    </location>
</feature>
<evidence type="ECO:0000259" key="1">
    <source>
        <dbReference type="Pfam" id="PF12697"/>
    </source>
</evidence>
<dbReference type="InterPro" id="IPR000073">
    <property type="entry name" value="AB_hydrolase_1"/>
</dbReference>
<protein>
    <recommendedName>
        <fullName evidence="1">AB hydrolase-1 domain-containing protein</fullName>
    </recommendedName>
</protein>
<name>A0A2A9NML5_9AGAR</name>
<dbReference type="EMBL" id="KZ302044">
    <property type="protein sequence ID" value="PFH48970.1"/>
    <property type="molecule type" value="Genomic_DNA"/>
</dbReference>
<evidence type="ECO:0000313" key="3">
    <source>
        <dbReference type="Proteomes" id="UP000242287"/>
    </source>
</evidence>
<evidence type="ECO:0000313" key="2">
    <source>
        <dbReference type="EMBL" id="PFH48970.1"/>
    </source>
</evidence>
<gene>
    <name evidence="2" type="ORF">AMATHDRAFT_49106</name>
</gene>
<sequence length="373" mass="42046">MSSLSLPATGLVVDKFEVTTTTHGFPLKSLCNRYTRSGSLTAKSSPKITLIFAHGSGFHKECWEPTLERLFEMDARSRFPMIREAWALDAQHHGESAIVNEGALVENQGVTNITDYGAAIAALCKSPFFGPIDPTYHQVIVVGHSLGTVAVLLSTTHFQNIPYTSLILIDTVIHSDEMKLDTETFNVVRDTTPSRKDHWDSIESARRYMRTRIPYKSWDPHVFSLFLRYGLRPLPTAYYPDSSRKGVTLSTHRNDEHASYTYFHMLHEAYHRLNEISDTLPIHLIYAARSDMMQVFCSISLTPTNINVSLPRQLNSDRAAQEKLYDPKEGRKFASITRLGIGGHLIVQEAPDLVAHVIHEALTGRAEKYAYKL</sequence>
<dbReference type="SUPFAM" id="SSF53474">
    <property type="entry name" value="alpha/beta-Hydrolases"/>
    <property type="match status" value="1"/>
</dbReference>
<dbReference type="Gene3D" id="3.40.50.1820">
    <property type="entry name" value="alpha/beta hydrolase"/>
    <property type="match status" value="1"/>
</dbReference>
<dbReference type="AlphaFoldDB" id="A0A2A9NML5"/>